<evidence type="ECO:0000256" key="3">
    <source>
        <dbReference type="ARBA" id="ARBA00022475"/>
    </source>
</evidence>
<gene>
    <name evidence="17" type="primary">20211579</name>
    <name evidence="16" type="ORF">HELRODRAFT_190383</name>
</gene>
<keyword evidence="2" id="KW-0217">Developmental protein</keyword>
<comment type="caution">
    <text evidence="14">Lacks conserved residue(s) required for the propagation of feature annotation.</text>
</comment>
<feature type="disulfide bond" evidence="14">
    <location>
        <begin position="135"/>
        <end position="144"/>
    </location>
</feature>
<dbReference type="GO" id="GO:0008593">
    <property type="term" value="P:regulation of Notch signaling pathway"/>
    <property type="evidence" value="ECO:0007669"/>
    <property type="project" value="UniProtKB-ARBA"/>
</dbReference>
<dbReference type="CDD" id="cd00054">
    <property type="entry name" value="EGF_CA"/>
    <property type="match status" value="3"/>
</dbReference>
<reference evidence="18" key="1">
    <citation type="submission" date="2012-12" db="EMBL/GenBank/DDBJ databases">
        <authorList>
            <person name="Hellsten U."/>
            <person name="Grimwood J."/>
            <person name="Chapman J.A."/>
            <person name="Shapiro H."/>
            <person name="Aerts A."/>
            <person name="Otillar R.P."/>
            <person name="Terry A.Y."/>
            <person name="Boore J.L."/>
            <person name="Simakov O."/>
            <person name="Marletaz F."/>
            <person name="Cho S.-J."/>
            <person name="Edsinger-Gonzales E."/>
            <person name="Havlak P."/>
            <person name="Kuo D.-H."/>
            <person name="Larsson T."/>
            <person name="Lv J."/>
            <person name="Arendt D."/>
            <person name="Savage R."/>
            <person name="Osoegawa K."/>
            <person name="de Jong P."/>
            <person name="Lindberg D.R."/>
            <person name="Seaver E.C."/>
            <person name="Weisblat D.A."/>
            <person name="Putnam N.H."/>
            <person name="Grigoriev I.V."/>
            <person name="Rokhsar D.S."/>
        </authorList>
    </citation>
    <scope>NUCLEOTIDE SEQUENCE</scope>
</reference>
<dbReference type="SMART" id="SM00179">
    <property type="entry name" value="EGF_CA"/>
    <property type="match status" value="5"/>
</dbReference>
<dbReference type="FunFam" id="2.10.25.10:FF:000565">
    <property type="entry name" value="Predicted protein"/>
    <property type="match status" value="1"/>
</dbReference>
<evidence type="ECO:0000256" key="13">
    <source>
        <dbReference type="ARBA" id="ARBA00023180"/>
    </source>
</evidence>
<dbReference type="AlphaFoldDB" id="T1FRY2"/>
<dbReference type="RefSeq" id="XP_009011931.1">
    <property type="nucleotide sequence ID" value="XM_009013683.1"/>
</dbReference>
<organism evidence="17 18">
    <name type="scientific">Helobdella robusta</name>
    <name type="common">Californian leech</name>
    <dbReference type="NCBI Taxonomy" id="6412"/>
    <lineage>
        <taxon>Eukaryota</taxon>
        <taxon>Metazoa</taxon>
        <taxon>Spiralia</taxon>
        <taxon>Lophotrochozoa</taxon>
        <taxon>Annelida</taxon>
        <taxon>Clitellata</taxon>
        <taxon>Hirudinea</taxon>
        <taxon>Rhynchobdellida</taxon>
        <taxon>Glossiphoniidae</taxon>
        <taxon>Helobdella</taxon>
    </lineage>
</organism>
<dbReference type="SMART" id="SM00181">
    <property type="entry name" value="EGF"/>
    <property type="match status" value="7"/>
</dbReference>
<dbReference type="FunFam" id="2.10.25.10:FF:000057">
    <property type="entry name" value="protocadherin Fat 1 isoform X2"/>
    <property type="match status" value="1"/>
</dbReference>
<dbReference type="GO" id="GO:0009967">
    <property type="term" value="P:positive regulation of signal transduction"/>
    <property type="evidence" value="ECO:0007669"/>
    <property type="project" value="UniProtKB-ARBA"/>
</dbReference>
<evidence type="ECO:0000256" key="8">
    <source>
        <dbReference type="ARBA" id="ARBA00022737"/>
    </source>
</evidence>
<dbReference type="PANTHER" id="PTHR47761:SF1">
    <property type="entry name" value="C-TYPE LECTIN-RELATED"/>
    <property type="match status" value="1"/>
</dbReference>
<evidence type="ECO:0000256" key="2">
    <source>
        <dbReference type="ARBA" id="ARBA00022473"/>
    </source>
</evidence>
<feature type="domain" description="EGF-like" evidence="15">
    <location>
        <begin position="147"/>
        <end position="188"/>
    </location>
</feature>
<dbReference type="PROSITE" id="PS00010">
    <property type="entry name" value="ASX_HYDROXYL"/>
    <property type="match status" value="2"/>
</dbReference>
<reference evidence="16 18" key="2">
    <citation type="journal article" date="2013" name="Nature">
        <title>Insights into bilaterian evolution from three spiralian genomes.</title>
        <authorList>
            <person name="Simakov O."/>
            <person name="Marletaz F."/>
            <person name="Cho S.J."/>
            <person name="Edsinger-Gonzales E."/>
            <person name="Havlak P."/>
            <person name="Hellsten U."/>
            <person name="Kuo D.H."/>
            <person name="Larsson T."/>
            <person name="Lv J."/>
            <person name="Arendt D."/>
            <person name="Savage R."/>
            <person name="Osoegawa K."/>
            <person name="de Jong P."/>
            <person name="Grimwood J."/>
            <person name="Chapman J.A."/>
            <person name="Shapiro H."/>
            <person name="Aerts A."/>
            <person name="Otillar R.P."/>
            <person name="Terry A.Y."/>
            <person name="Boore J.L."/>
            <person name="Grigoriev I.V."/>
            <person name="Lindberg D.R."/>
            <person name="Seaver E.C."/>
            <person name="Weisblat D.A."/>
            <person name="Putnam N.H."/>
            <person name="Rokhsar D.S."/>
        </authorList>
    </citation>
    <scope>NUCLEOTIDE SEQUENCE</scope>
</reference>
<keyword evidence="9" id="KW-0221">Differentiation</keyword>
<dbReference type="OrthoDB" id="6022136at2759"/>
<keyword evidence="18" id="KW-1185">Reference proteome</keyword>
<evidence type="ECO:0000313" key="16">
    <source>
        <dbReference type="EMBL" id="ESO10117.1"/>
    </source>
</evidence>
<keyword evidence="3" id="KW-1003">Cell membrane</keyword>
<dbReference type="InterPro" id="IPR049883">
    <property type="entry name" value="NOTCH1_EGF-like"/>
</dbReference>
<dbReference type="PROSITE" id="PS01187">
    <property type="entry name" value="EGF_CA"/>
    <property type="match status" value="2"/>
</dbReference>
<dbReference type="InterPro" id="IPR053119">
    <property type="entry name" value="Cubilin_domain"/>
</dbReference>
<dbReference type="GeneID" id="20211579"/>
<comment type="subcellular location">
    <subcellularLocation>
        <location evidence="1">Apical cell membrane</location>
        <topology evidence="1">Single-pass type I membrane protein</topology>
    </subcellularLocation>
</comment>
<evidence type="ECO:0000256" key="7">
    <source>
        <dbReference type="ARBA" id="ARBA00022729"/>
    </source>
</evidence>
<evidence type="ECO:0000256" key="11">
    <source>
        <dbReference type="ARBA" id="ARBA00023136"/>
    </source>
</evidence>
<dbReference type="InterPro" id="IPR001881">
    <property type="entry name" value="EGF-like_Ca-bd_dom"/>
</dbReference>
<evidence type="ECO:0000256" key="5">
    <source>
        <dbReference type="ARBA" id="ARBA00022553"/>
    </source>
</evidence>
<keyword evidence="7" id="KW-0732">Signal</keyword>
<dbReference type="EMBL" id="KB095905">
    <property type="protein sequence ID" value="ESO10117.1"/>
    <property type="molecule type" value="Genomic_DNA"/>
</dbReference>
<feature type="disulfide bond" evidence="14">
    <location>
        <begin position="178"/>
        <end position="187"/>
    </location>
</feature>
<dbReference type="InterPro" id="IPR000152">
    <property type="entry name" value="EGF-type_Asp/Asn_hydroxyl_site"/>
</dbReference>
<evidence type="ECO:0000256" key="1">
    <source>
        <dbReference type="ARBA" id="ARBA00004247"/>
    </source>
</evidence>
<dbReference type="GO" id="GO:0080090">
    <property type="term" value="P:regulation of primary metabolic process"/>
    <property type="evidence" value="ECO:0007669"/>
    <property type="project" value="UniProtKB-ARBA"/>
</dbReference>
<dbReference type="PANTHER" id="PTHR47761">
    <property type="entry name" value="C-TYPE LECTIN-RELATED"/>
    <property type="match status" value="1"/>
</dbReference>
<evidence type="ECO:0000313" key="17">
    <source>
        <dbReference type="EnsemblMetazoa" id="HelroP190383"/>
    </source>
</evidence>
<dbReference type="PROSITE" id="PS00022">
    <property type="entry name" value="EGF_1"/>
    <property type="match status" value="3"/>
</dbReference>
<dbReference type="GO" id="GO:0051241">
    <property type="term" value="P:negative regulation of multicellular organismal process"/>
    <property type="evidence" value="ECO:0007669"/>
    <property type="project" value="UniProtKB-ARBA"/>
</dbReference>
<dbReference type="STRING" id="6412.T1FRY2"/>
<evidence type="ECO:0000256" key="6">
    <source>
        <dbReference type="ARBA" id="ARBA00022692"/>
    </source>
</evidence>
<dbReference type="EMBL" id="AMQM01002878">
    <property type="status" value="NOT_ANNOTATED_CDS"/>
    <property type="molecule type" value="Genomic_DNA"/>
</dbReference>
<feature type="disulfide bond" evidence="14">
    <location>
        <begin position="463"/>
        <end position="472"/>
    </location>
</feature>
<proteinExistence type="predicted"/>
<reference evidence="17" key="3">
    <citation type="submission" date="2015-06" db="UniProtKB">
        <authorList>
            <consortium name="EnsemblMetazoa"/>
        </authorList>
    </citation>
    <scope>IDENTIFICATION</scope>
</reference>
<dbReference type="SUPFAM" id="SSF57196">
    <property type="entry name" value="EGF/Laminin"/>
    <property type="match status" value="4"/>
</dbReference>
<dbReference type="Gene3D" id="2.10.25.10">
    <property type="entry name" value="Laminin"/>
    <property type="match status" value="5"/>
</dbReference>
<protein>
    <recommendedName>
        <fullName evidence="15">EGF-like domain-containing protein</fullName>
    </recommendedName>
</protein>
<evidence type="ECO:0000256" key="10">
    <source>
        <dbReference type="ARBA" id="ARBA00022989"/>
    </source>
</evidence>
<name>T1FRY2_HELRO</name>
<dbReference type="GO" id="GO:0038024">
    <property type="term" value="F:cargo receptor activity"/>
    <property type="evidence" value="ECO:0000318"/>
    <property type="project" value="GO_Central"/>
</dbReference>
<dbReference type="GO" id="GO:0048592">
    <property type="term" value="P:eye morphogenesis"/>
    <property type="evidence" value="ECO:0007669"/>
    <property type="project" value="UniProtKB-ARBA"/>
</dbReference>
<dbReference type="eggNOG" id="KOG4292">
    <property type="taxonomic scope" value="Eukaryota"/>
</dbReference>
<dbReference type="GO" id="GO:0060255">
    <property type="term" value="P:regulation of macromolecule metabolic process"/>
    <property type="evidence" value="ECO:0007669"/>
    <property type="project" value="UniProtKB-ARBA"/>
</dbReference>
<dbReference type="Pfam" id="PF00008">
    <property type="entry name" value="EGF"/>
    <property type="match status" value="2"/>
</dbReference>
<dbReference type="FunFam" id="2.10.25.10:FF:000038">
    <property type="entry name" value="Fibrillin 2"/>
    <property type="match status" value="1"/>
</dbReference>
<dbReference type="EnsemblMetazoa" id="HelroT190383">
    <property type="protein sequence ID" value="HelroP190383"/>
    <property type="gene ID" value="HelroG190383"/>
</dbReference>
<evidence type="ECO:0000256" key="14">
    <source>
        <dbReference type="PROSITE-ProRule" id="PRU00076"/>
    </source>
</evidence>
<dbReference type="Proteomes" id="UP000015101">
    <property type="component" value="Unassembled WGS sequence"/>
</dbReference>
<keyword evidence="4 14" id="KW-0245">EGF-like domain</keyword>
<keyword evidence="6" id="KW-0812">Transmembrane</keyword>
<dbReference type="InterPro" id="IPR018097">
    <property type="entry name" value="EGF_Ca-bd_CS"/>
</dbReference>
<evidence type="ECO:0000256" key="4">
    <source>
        <dbReference type="ARBA" id="ARBA00022536"/>
    </source>
</evidence>
<keyword evidence="5" id="KW-0597">Phosphoprotein</keyword>
<dbReference type="GO" id="GO:0030182">
    <property type="term" value="P:neuron differentiation"/>
    <property type="evidence" value="ECO:0007669"/>
    <property type="project" value="UniProtKB-ARBA"/>
</dbReference>
<feature type="domain" description="EGF-like" evidence="15">
    <location>
        <begin position="437"/>
        <end position="473"/>
    </location>
</feature>
<evidence type="ECO:0000313" key="18">
    <source>
        <dbReference type="Proteomes" id="UP000015101"/>
    </source>
</evidence>
<evidence type="ECO:0000256" key="9">
    <source>
        <dbReference type="ARBA" id="ARBA00022782"/>
    </source>
</evidence>
<dbReference type="InParanoid" id="T1FRY2"/>
<dbReference type="PROSITE" id="PS50026">
    <property type="entry name" value="EGF_3"/>
    <property type="match status" value="3"/>
</dbReference>
<keyword evidence="11" id="KW-0472">Membrane</keyword>
<dbReference type="GO" id="GO:0005509">
    <property type="term" value="F:calcium ion binding"/>
    <property type="evidence" value="ECO:0007669"/>
    <property type="project" value="InterPro"/>
</dbReference>
<keyword evidence="12 14" id="KW-1015">Disulfide bond</keyword>
<evidence type="ECO:0000256" key="12">
    <source>
        <dbReference type="ARBA" id="ARBA00023157"/>
    </source>
</evidence>
<dbReference type="HOGENOM" id="CLU_553508_0_0_1"/>
<dbReference type="KEGG" id="hro:HELRODRAFT_190383"/>
<keyword evidence="13" id="KW-0325">Glycoprotein</keyword>
<dbReference type="InterPro" id="IPR000742">
    <property type="entry name" value="EGF"/>
</dbReference>
<dbReference type="CTD" id="20211579"/>
<dbReference type="GO" id="GO:0016324">
    <property type="term" value="C:apical plasma membrane"/>
    <property type="evidence" value="ECO:0007669"/>
    <property type="project" value="UniProtKB-SubCell"/>
</dbReference>
<keyword evidence="10" id="KW-1133">Transmembrane helix</keyword>
<dbReference type="GO" id="GO:0048468">
    <property type="term" value="P:cell development"/>
    <property type="evidence" value="ECO:0007669"/>
    <property type="project" value="UniProtKB-ARBA"/>
</dbReference>
<sequence length="493" mass="53805">MQQALQFNVQLHSILLVDHSWHQDIIDFYVNSNGGNLVFEGAANKTIEFISGVDGNIFISGYNIKEIVEKIPQAFGTAKPYHYDQTITSINKRIDELEKIVQDMKAALIKDECSSNPCFYGATCVNEFNGFMCICTSGFTGKLCDVDVDECVTLNNTDVGCFQPEKCFNFLGGFACECPPGRYGARCHNTAGTCGSSSNVEMCGHGTCYPIYGDTSNRKYSCQCDPGWQTYYRVNNSACISDINECQSSGFYPCSEEPYVECVNTMGSFRCKDCPAGFYGDGRTCRDVDECAVNNGGCSLEPLVSCQNTIGSFRCGDCPAGYKSGPINTCILLGVCESNNGGCHPMADCTPAPANVADGQLVKICTMHLLKICMLVCVLLNVLRDVWNITLPLQLVSHQKALVGCKELANVGTPTTAEMYVCTCELGWAGPLCERQISRNCSLSPCRNGGTCMPLGDELICLCPPRFTGYACEIPFNGKLFCFLLKLSYLIIF</sequence>
<dbReference type="GO" id="GO:0003002">
    <property type="term" value="P:regionalization"/>
    <property type="evidence" value="ECO:0007669"/>
    <property type="project" value="UniProtKB-ARBA"/>
</dbReference>
<dbReference type="Pfam" id="PF07645">
    <property type="entry name" value="EGF_CA"/>
    <property type="match status" value="3"/>
</dbReference>
<accession>T1FRY2</accession>
<keyword evidence="8" id="KW-0677">Repeat</keyword>
<dbReference type="GO" id="GO:0051093">
    <property type="term" value="P:negative regulation of developmental process"/>
    <property type="evidence" value="ECO:0007669"/>
    <property type="project" value="UniProtKB-ARBA"/>
</dbReference>
<dbReference type="PROSITE" id="PS01186">
    <property type="entry name" value="EGF_2"/>
    <property type="match status" value="2"/>
</dbReference>
<evidence type="ECO:0000259" key="15">
    <source>
        <dbReference type="PROSITE" id="PS50026"/>
    </source>
</evidence>
<feature type="domain" description="EGF-like" evidence="15">
    <location>
        <begin position="109"/>
        <end position="145"/>
    </location>
</feature>